<dbReference type="Gene3D" id="2.60.120.260">
    <property type="entry name" value="Galactose-binding domain-like"/>
    <property type="match status" value="1"/>
</dbReference>
<dbReference type="Gene3D" id="2.120.10.80">
    <property type="entry name" value="Kelch-type beta propeller"/>
    <property type="match status" value="2"/>
</dbReference>
<dbReference type="InterPro" id="IPR000421">
    <property type="entry name" value="FA58C"/>
</dbReference>
<evidence type="ECO:0000259" key="4">
    <source>
        <dbReference type="PROSITE" id="PS50022"/>
    </source>
</evidence>
<dbReference type="PROSITE" id="PS50022">
    <property type="entry name" value="FA58C_3"/>
    <property type="match status" value="1"/>
</dbReference>
<dbReference type="PANTHER" id="PTHR15526">
    <property type="entry name" value="MUSKELIN"/>
    <property type="match status" value="1"/>
</dbReference>
<keyword evidence="2" id="KW-0677">Repeat</keyword>
<evidence type="ECO:0000313" key="6">
    <source>
        <dbReference type="Proteomes" id="UP000678499"/>
    </source>
</evidence>
<dbReference type="PROSITE" id="PS50896">
    <property type="entry name" value="LISH"/>
    <property type="match status" value="1"/>
</dbReference>
<evidence type="ECO:0000256" key="1">
    <source>
        <dbReference type="ARBA" id="ARBA00022441"/>
    </source>
</evidence>
<dbReference type="PANTHER" id="PTHR15526:SF5">
    <property type="entry name" value="MUSKELIN"/>
    <property type="match status" value="1"/>
</dbReference>
<dbReference type="EMBL" id="OA883809">
    <property type="protein sequence ID" value="CAD7279751.1"/>
    <property type="molecule type" value="Genomic_DNA"/>
</dbReference>
<proteinExistence type="predicted"/>
<dbReference type="InterPro" id="IPR008979">
    <property type="entry name" value="Galactose-bd-like_sf"/>
</dbReference>
<dbReference type="InterPro" id="IPR015915">
    <property type="entry name" value="Kelch-typ_b-propeller"/>
</dbReference>
<feature type="domain" description="F5/8 type C" evidence="4">
    <location>
        <begin position="1"/>
        <end position="146"/>
    </location>
</feature>
<dbReference type="SUPFAM" id="SSF49785">
    <property type="entry name" value="Galactose-binding domain-like"/>
    <property type="match status" value="1"/>
</dbReference>
<sequence>MEHQIDKVLEFTVCRCSSSSPNYSPENIKIDNPRDQGSRWSSESNSPPQYLILKLDHPAIVKYIYFGKYEKNHVCNLKRFKVFGSLHPEDDMVELLEGTLRNDSMGENFPLKHTLNGSCFPCRYIKIMPLQSWGPCVNFSIWYLALRGVDNWDVVGPQMNFFQTCKERETVRLCLKFLRQRRYTDAYEALLHASKVELEHPFLSSWFQMFVEAGDFEGCEDMMQEAILDGMLDEYIAAQPHRVEWEPFIPLNKGCVTPGMRGGHQMSMDVEQQIIYLFGGWDGYQDLSDFWAFLISEQKWVCISRDTFLDGGPVARSCHKMCIDSVRKKLYLLGRYVECQSRTIENMKSDFYVYDLLEGTWEMLSDDTVFDGGPPLLFDHQVVFDSATATLFVCGGRASVLPLQGSVADPALIGLYSFNTETREWKELRKDSADPAPSPTRMRSRSGHSVVLHPVSRCLYIFGGQRNKQALNDMMVYSIDTDDLKMVYTGEEEGFLGPPVGLTQRATLDPELNEIFMLRGSSRGKDKGAGVASSVKSSLWLYSISRNVWSCVYSYDSCRHKTGKSVMAEPCPRYAHQLVYDHSTKTHFLFGGNPGSGCRQLRLDDFWFFKLLRITREQLVQKIQFEIRRQRFNELVRVDPIAGIGYLRTMIRTLVDESDADQVHELHRLAGFACDPETYLSLDDPERLKAVMNARLRVFDVISLYFPESQTQPRSSLSDFVVL</sequence>
<dbReference type="GO" id="GO:0005737">
    <property type="term" value="C:cytoplasm"/>
    <property type="evidence" value="ECO:0007669"/>
    <property type="project" value="TreeGrafter"/>
</dbReference>
<dbReference type="Pfam" id="PF06588">
    <property type="entry name" value="Muskelin_N"/>
    <property type="match status" value="1"/>
</dbReference>
<dbReference type="Pfam" id="PF24681">
    <property type="entry name" value="Kelch_KLHDC2_KLHL20_DRC7"/>
    <property type="match status" value="1"/>
</dbReference>
<dbReference type="AlphaFoldDB" id="A0A7R9BQQ8"/>
<name>A0A7R9BQQ8_9CRUS</name>
<evidence type="ECO:0000256" key="3">
    <source>
        <dbReference type="SAM" id="MobiDB-lite"/>
    </source>
</evidence>
<feature type="compositionally biased region" description="Basic and acidic residues" evidence="3">
    <location>
        <begin position="28"/>
        <end position="37"/>
    </location>
</feature>
<dbReference type="InterPro" id="IPR006594">
    <property type="entry name" value="LisH"/>
</dbReference>
<dbReference type="InterPro" id="IPR052456">
    <property type="entry name" value="CTLH_complex_component"/>
</dbReference>
<dbReference type="OrthoDB" id="10052615at2759"/>
<evidence type="ECO:0000313" key="5">
    <source>
        <dbReference type="EMBL" id="CAD7279751.1"/>
    </source>
</evidence>
<accession>A0A7R9BQQ8</accession>
<dbReference type="EMBL" id="CAJPEX010001772">
    <property type="protein sequence ID" value="CAG0919903.1"/>
    <property type="molecule type" value="Genomic_DNA"/>
</dbReference>
<feature type="region of interest" description="Disordered" evidence="3">
    <location>
        <begin position="17"/>
        <end position="46"/>
    </location>
</feature>
<protein>
    <recommendedName>
        <fullName evidence="4">F5/8 type C domain-containing protein</fullName>
    </recommendedName>
</protein>
<keyword evidence="1" id="KW-0880">Kelch repeat</keyword>
<keyword evidence="6" id="KW-1185">Reference proteome</keyword>
<gene>
    <name evidence="5" type="ORF">NMOB1V02_LOCUS7417</name>
</gene>
<reference evidence="5" key="1">
    <citation type="submission" date="2020-11" db="EMBL/GenBank/DDBJ databases">
        <authorList>
            <person name="Tran Van P."/>
        </authorList>
    </citation>
    <scope>NUCLEOTIDE SEQUENCE</scope>
</reference>
<dbReference type="Proteomes" id="UP000678499">
    <property type="component" value="Unassembled WGS sequence"/>
</dbReference>
<evidence type="ECO:0000256" key="2">
    <source>
        <dbReference type="ARBA" id="ARBA00022737"/>
    </source>
</evidence>
<dbReference type="InterPro" id="IPR010565">
    <property type="entry name" value="Muskelin_N"/>
</dbReference>
<organism evidence="5">
    <name type="scientific">Notodromas monacha</name>
    <dbReference type="NCBI Taxonomy" id="399045"/>
    <lineage>
        <taxon>Eukaryota</taxon>
        <taxon>Metazoa</taxon>
        <taxon>Ecdysozoa</taxon>
        <taxon>Arthropoda</taxon>
        <taxon>Crustacea</taxon>
        <taxon>Oligostraca</taxon>
        <taxon>Ostracoda</taxon>
        <taxon>Podocopa</taxon>
        <taxon>Podocopida</taxon>
        <taxon>Cypridocopina</taxon>
        <taxon>Cypridoidea</taxon>
        <taxon>Cyprididae</taxon>
        <taxon>Notodromas</taxon>
    </lineage>
</organism>
<dbReference type="SUPFAM" id="SSF117281">
    <property type="entry name" value="Kelch motif"/>
    <property type="match status" value="1"/>
</dbReference>